<sequence>MSIEIGIDIGGTFTDAVCRDEDGAFRLLKVPSTPDDPARAVGIALDRILPGAAAEVARFLHGTTVATNAILEGKAAKVGLITTAGFADVLELGRMTRASNYDLVFGPQTPVALVPAERRLEVAERIGPDGAVLTPLDEAGVAAAARALAGQGVQAVAIAFLFAFLNPAHERRAREVVEEVAPGLAISLSSEVDPAVREYERSCATVFDAALKPVLDAYLGRIEAMLASRGVPAPLQVMHSRGGLLGAAAARSRPIRLTLSGPSAAAIGAASVLREAGCPAGISIDIGGTSADIAVIEGGMPVLRGDGSVAGFPMRVPTADVLAIAAGGGSIAWLDAAGGLHVGPHSAGADPGPVCYGRGGTQPTVLDASVVLGLVDPARFAGGTLALDAAAAETAIRERIAGPLGLSVEAAAIAIHRITNAALTEAVRRMTIGRGSDPRALPLVPAGGGGGLHAAAIAEELGMTRLVLPVAPGVLAATGLLEAPLEHDASMGFFRAVESIPEEALRDAIAALTARCAAAMARDGVEADATEVSADASFIGQGHTLEVAIPAGSETPGADLRAGFIAAHRAAYGHTRDAPVRLVTLRVVQRARPRGAALIASGAAAGPAGERRAWLGGDFATAHIQRGLAPGESLSGPAILETVDSTLLVPPGWRLTATATHLLMERVAP</sequence>
<dbReference type="PANTHER" id="PTHR11365">
    <property type="entry name" value="5-OXOPROLINASE RELATED"/>
    <property type="match status" value="1"/>
</dbReference>
<keyword evidence="4" id="KW-1185">Reference proteome</keyword>
<dbReference type="InterPro" id="IPR008040">
    <property type="entry name" value="Hydant_A_N"/>
</dbReference>
<dbReference type="SUPFAM" id="SSF53067">
    <property type="entry name" value="Actin-like ATPase domain"/>
    <property type="match status" value="1"/>
</dbReference>
<accession>A0ABS1V5W6</accession>
<evidence type="ECO:0000259" key="2">
    <source>
        <dbReference type="Pfam" id="PF05378"/>
    </source>
</evidence>
<dbReference type="EMBL" id="JAEUXJ010000007">
    <property type="protein sequence ID" value="MBL6457080.1"/>
    <property type="molecule type" value="Genomic_DNA"/>
</dbReference>
<evidence type="ECO:0000313" key="3">
    <source>
        <dbReference type="EMBL" id="MBL6457080.1"/>
    </source>
</evidence>
<dbReference type="Proteomes" id="UP000606490">
    <property type="component" value="Unassembled WGS sequence"/>
</dbReference>
<dbReference type="Pfam" id="PF01968">
    <property type="entry name" value="Hydantoinase_A"/>
    <property type="match status" value="1"/>
</dbReference>
<organism evidence="3 4">
    <name type="scientific">Belnapia mucosa</name>
    <dbReference type="NCBI Taxonomy" id="2804532"/>
    <lineage>
        <taxon>Bacteria</taxon>
        <taxon>Pseudomonadati</taxon>
        <taxon>Pseudomonadota</taxon>
        <taxon>Alphaproteobacteria</taxon>
        <taxon>Acetobacterales</taxon>
        <taxon>Roseomonadaceae</taxon>
        <taxon>Belnapia</taxon>
    </lineage>
</organism>
<protein>
    <submittedName>
        <fullName evidence="3">Hydantoinase/oxoprolinase family protein</fullName>
    </submittedName>
</protein>
<dbReference type="InterPro" id="IPR043129">
    <property type="entry name" value="ATPase_NBD"/>
</dbReference>
<dbReference type="InterPro" id="IPR002821">
    <property type="entry name" value="Hydantoinase_A"/>
</dbReference>
<evidence type="ECO:0000313" key="4">
    <source>
        <dbReference type="Proteomes" id="UP000606490"/>
    </source>
</evidence>
<feature type="domain" description="Hydantoinase A/oxoprolinase" evidence="1">
    <location>
        <begin position="203"/>
        <end position="488"/>
    </location>
</feature>
<dbReference type="PANTHER" id="PTHR11365:SF23">
    <property type="entry name" value="HYPOTHETICAL 5-OXOPROLINASE (EUROFUNG)-RELATED"/>
    <property type="match status" value="1"/>
</dbReference>
<evidence type="ECO:0000259" key="1">
    <source>
        <dbReference type="Pfam" id="PF01968"/>
    </source>
</evidence>
<dbReference type="Pfam" id="PF05378">
    <property type="entry name" value="Hydant_A_N"/>
    <property type="match status" value="1"/>
</dbReference>
<name>A0ABS1V5W6_9PROT</name>
<proteinExistence type="predicted"/>
<dbReference type="InterPro" id="IPR045079">
    <property type="entry name" value="Oxoprolinase-like"/>
</dbReference>
<gene>
    <name evidence="3" type="ORF">JMJ55_17220</name>
</gene>
<feature type="domain" description="Hydantoinase/oxoprolinase N-terminal" evidence="2">
    <location>
        <begin position="5"/>
        <end position="180"/>
    </location>
</feature>
<dbReference type="RefSeq" id="WP_202826819.1">
    <property type="nucleotide sequence ID" value="NZ_JAEUXJ010000007.1"/>
</dbReference>
<comment type="caution">
    <text evidence="3">The sequence shown here is derived from an EMBL/GenBank/DDBJ whole genome shotgun (WGS) entry which is preliminary data.</text>
</comment>
<reference evidence="3 4" key="1">
    <citation type="submission" date="2021-01" db="EMBL/GenBank/DDBJ databases">
        <title>Belnapia mucosa sp. nov. and Belnapia arida sp. nov., isolated from the Tabernas Desert (Almeria, Spain).</title>
        <authorList>
            <person name="Molina-Menor E."/>
            <person name="Vidal-Verdu A."/>
            <person name="Calonge A."/>
            <person name="Satari L."/>
            <person name="Pereto Magraner J."/>
            <person name="Porcar Miralles M."/>
        </authorList>
    </citation>
    <scope>NUCLEOTIDE SEQUENCE [LARGE SCALE GENOMIC DNA]</scope>
    <source>
        <strain evidence="3 4">T6</strain>
    </source>
</reference>